<evidence type="ECO:0000256" key="4">
    <source>
        <dbReference type="ARBA" id="ARBA00022989"/>
    </source>
</evidence>
<evidence type="ECO:0000256" key="3">
    <source>
        <dbReference type="ARBA" id="ARBA00022692"/>
    </source>
</evidence>
<evidence type="ECO:0000313" key="8">
    <source>
        <dbReference type="Proteomes" id="UP000054725"/>
    </source>
</evidence>
<feature type="transmembrane region" description="Helical" evidence="6">
    <location>
        <begin position="12"/>
        <end position="34"/>
    </location>
</feature>
<feature type="transmembrane region" description="Helical" evidence="6">
    <location>
        <begin position="297"/>
        <end position="314"/>
    </location>
</feature>
<dbReference type="STRING" id="45070.Lnau_0881"/>
<dbReference type="Pfam" id="PF01943">
    <property type="entry name" value="Polysacc_synt"/>
    <property type="match status" value="1"/>
</dbReference>
<comment type="subcellular location">
    <subcellularLocation>
        <location evidence="1">Cell membrane</location>
        <topology evidence="1">Multi-pass membrane protein</topology>
    </subcellularLocation>
</comment>
<dbReference type="EMBL" id="LNYO01000013">
    <property type="protein sequence ID" value="KTD35897.1"/>
    <property type="molecule type" value="Genomic_DNA"/>
</dbReference>
<organism evidence="7 8">
    <name type="scientific">Legionella nautarum</name>
    <dbReference type="NCBI Taxonomy" id="45070"/>
    <lineage>
        <taxon>Bacteria</taxon>
        <taxon>Pseudomonadati</taxon>
        <taxon>Pseudomonadota</taxon>
        <taxon>Gammaproteobacteria</taxon>
        <taxon>Legionellales</taxon>
        <taxon>Legionellaceae</taxon>
        <taxon>Legionella</taxon>
    </lineage>
</organism>
<feature type="transmembrane region" description="Helical" evidence="6">
    <location>
        <begin position="258"/>
        <end position="277"/>
    </location>
</feature>
<feature type="transmembrane region" description="Helical" evidence="6">
    <location>
        <begin position="334"/>
        <end position="355"/>
    </location>
</feature>
<comment type="caution">
    <text evidence="7">The sequence shown here is derived from an EMBL/GenBank/DDBJ whole genome shotgun (WGS) entry which is preliminary data.</text>
</comment>
<dbReference type="RefSeq" id="WP_058503936.1">
    <property type="nucleotide sequence ID" value="NZ_CAAAIF010000001.1"/>
</dbReference>
<keyword evidence="5 6" id="KW-0472">Membrane</keyword>
<dbReference type="PANTHER" id="PTHR30250">
    <property type="entry name" value="PST FAMILY PREDICTED COLANIC ACID TRANSPORTER"/>
    <property type="match status" value="1"/>
</dbReference>
<keyword evidence="4 6" id="KW-1133">Transmembrane helix</keyword>
<dbReference type="PATRIC" id="fig|45070.6.peg.933"/>
<keyword evidence="2" id="KW-1003">Cell membrane</keyword>
<evidence type="ECO:0000256" key="6">
    <source>
        <dbReference type="SAM" id="Phobius"/>
    </source>
</evidence>
<dbReference type="InterPro" id="IPR044550">
    <property type="entry name" value="WzxE"/>
</dbReference>
<feature type="transmembrane region" description="Helical" evidence="6">
    <location>
        <begin position="46"/>
        <end position="67"/>
    </location>
</feature>
<dbReference type="Proteomes" id="UP000054725">
    <property type="component" value="Unassembled WGS sequence"/>
</dbReference>
<feature type="transmembrane region" description="Helical" evidence="6">
    <location>
        <begin position="362"/>
        <end position="380"/>
    </location>
</feature>
<feature type="transmembrane region" description="Helical" evidence="6">
    <location>
        <begin position="217"/>
        <end position="238"/>
    </location>
</feature>
<feature type="transmembrane region" description="Helical" evidence="6">
    <location>
        <begin position="149"/>
        <end position="170"/>
    </location>
</feature>
<evidence type="ECO:0000256" key="5">
    <source>
        <dbReference type="ARBA" id="ARBA00023136"/>
    </source>
</evidence>
<accession>A0A0W0WUA5</accession>
<evidence type="ECO:0000313" key="7">
    <source>
        <dbReference type="EMBL" id="KTD35897.1"/>
    </source>
</evidence>
<dbReference type="InterPro" id="IPR002797">
    <property type="entry name" value="Polysacc_synth"/>
</dbReference>
<gene>
    <name evidence="7" type="ORF">Lnau_0881</name>
</gene>
<feature type="transmembrane region" description="Helical" evidence="6">
    <location>
        <begin position="79"/>
        <end position="102"/>
    </location>
</feature>
<dbReference type="OrthoDB" id="9769862at2"/>
<feature type="transmembrane region" description="Helical" evidence="6">
    <location>
        <begin position="114"/>
        <end position="137"/>
    </location>
</feature>
<proteinExistence type="predicted"/>
<dbReference type="GO" id="GO:0009246">
    <property type="term" value="P:enterobacterial common antigen biosynthetic process"/>
    <property type="evidence" value="ECO:0007669"/>
    <property type="project" value="InterPro"/>
</dbReference>
<keyword evidence="3 6" id="KW-0812">Transmembrane</keyword>
<reference evidence="7 8" key="1">
    <citation type="submission" date="2015-11" db="EMBL/GenBank/DDBJ databases">
        <title>Genomic analysis of 38 Legionella species identifies large and diverse effector repertoires.</title>
        <authorList>
            <person name="Burstein D."/>
            <person name="Amaro F."/>
            <person name="Zusman T."/>
            <person name="Lifshitz Z."/>
            <person name="Cohen O."/>
            <person name="Gilbert J.A."/>
            <person name="Pupko T."/>
            <person name="Shuman H.A."/>
            <person name="Segal G."/>
        </authorList>
    </citation>
    <scope>NUCLEOTIDE SEQUENCE [LARGE SCALE GENOMIC DNA]</scope>
    <source>
        <strain evidence="7 8">ATCC 49506</strain>
    </source>
</reference>
<sequence>MTLIRTSLINAIAVIVRILTLLGINKLLAVYVGPAGYAALGQFQNAITMITTFASGAINTGVTKYTAEYYEDEEKQQAVWRTAGTIACFGALFTSLIIILFSKPLASWFLHDEAYFSVFLWFAASLIFFVFNALLLAILNGKKEIERYIAANIAGSIFALLITSLLAVSYGLYGALVALTLFQSFAFFVSLGLCYRVEWFKFSYLLGKFDKKIARNLAKYTLMSLTAAVSIPLCQIFIRNHLGETEGWAAAGYWEAIWRLSSAYLLLVTTTLGIYYLPRLSELKNSSDLKKEIIQGYKIILPVAVVAALSMYLLRDFIINMLFSSEFFPVRELFLGQLIGDIFKIGSWMLSYLMLSKAMTKYFVLSEILFAIGFYFAVVLMTDNWGLQAATWAYAASYLVYWLVMYLLIFRNLESDLVLCAQS</sequence>
<name>A0A0W0WUA5_9GAMM</name>
<dbReference type="AlphaFoldDB" id="A0A0W0WUA5"/>
<dbReference type="InterPro" id="IPR050833">
    <property type="entry name" value="Poly_Biosynth_Transport"/>
</dbReference>
<keyword evidence="8" id="KW-1185">Reference proteome</keyword>
<dbReference type="CDD" id="cd13125">
    <property type="entry name" value="MATE_like_10"/>
    <property type="match status" value="1"/>
</dbReference>
<dbReference type="GO" id="GO:0005886">
    <property type="term" value="C:plasma membrane"/>
    <property type="evidence" value="ECO:0007669"/>
    <property type="project" value="UniProtKB-SubCell"/>
</dbReference>
<evidence type="ECO:0000256" key="2">
    <source>
        <dbReference type="ARBA" id="ARBA00022475"/>
    </source>
</evidence>
<evidence type="ECO:0000256" key="1">
    <source>
        <dbReference type="ARBA" id="ARBA00004651"/>
    </source>
</evidence>
<dbReference type="PANTHER" id="PTHR30250:SF30">
    <property type="entry name" value="LIPID III FLIPPASE"/>
    <property type="match status" value="1"/>
</dbReference>
<feature type="transmembrane region" description="Helical" evidence="6">
    <location>
        <begin position="176"/>
        <end position="197"/>
    </location>
</feature>
<feature type="transmembrane region" description="Helical" evidence="6">
    <location>
        <begin position="392"/>
        <end position="409"/>
    </location>
</feature>
<protein>
    <submittedName>
        <fullName evidence="7">Lipopolysaccharide biosynthesis protein</fullName>
    </submittedName>
</protein>